<accession>A0A2S2PUX1</accession>
<dbReference type="AlphaFoldDB" id="A0A2S2PUX1"/>
<protein>
    <submittedName>
        <fullName evidence="2">Uncharacterized protein</fullName>
    </submittedName>
</protein>
<feature type="compositionally biased region" description="Low complexity" evidence="1">
    <location>
        <begin position="29"/>
        <end position="79"/>
    </location>
</feature>
<gene>
    <name evidence="2" type="ORF">g.65454</name>
</gene>
<organism evidence="2">
    <name type="scientific">Schizaphis graminum</name>
    <name type="common">Green bug aphid</name>
    <dbReference type="NCBI Taxonomy" id="13262"/>
    <lineage>
        <taxon>Eukaryota</taxon>
        <taxon>Metazoa</taxon>
        <taxon>Ecdysozoa</taxon>
        <taxon>Arthropoda</taxon>
        <taxon>Hexapoda</taxon>
        <taxon>Insecta</taxon>
        <taxon>Pterygota</taxon>
        <taxon>Neoptera</taxon>
        <taxon>Paraneoptera</taxon>
        <taxon>Hemiptera</taxon>
        <taxon>Sternorrhyncha</taxon>
        <taxon>Aphidomorpha</taxon>
        <taxon>Aphidoidea</taxon>
        <taxon>Aphididae</taxon>
        <taxon>Aphidini</taxon>
        <taxon>Schizaphis</taxon>
    </lineage>
</organism>
<reference evidence="2" key="1">
    <citation type="submission" date="2018-04" db="EMBL/GenBank/DDBJ databases">
        <title>Transcriptome of Schizaphis graminum biotype I.</title>
        <authorList>
            <person name="Scully E.D."/>
            <person name="Geib S.M."/>
            <person name="Palmer N.A."/>
            <person name="Koch K."/>
            <person name="Bradshaw J."/>
            <person name="Heng-Moss T."/>
            <person name="Sarath G."/>
        </authorList>
    </citation>
    <scope>NUCLEOTIDE SEQUENCE</scope>
</reference>
<evidence type="ECO:0000256" key="1">
    <source>
        <dbReference type="SAM" id="MobiDB-lite"/>
    </source>
</evidence>
<name>A0A2S2PUX1_SCHGA</name>
<feature type="region of interest" description="Disordered" evidence="1">
    <location>
        <begin position="1"/>
        <end position="91"/>
    </location>
</feature>
<evidence type="ECO:0000313" key="2">
    <source>
        <dbReference type="EMBL" id="MBY32656.1"/>
    </source>
</evidence>
<proteinExistence type="predicted"/>
<sequence>MEEPDSRKSISCGKDGPYYSTLNQSTLGRSPSTKSTPCRSPSTRSTPCRSTSRRSTPGRSTSGRSTSGCSRSTPDRSTTPEPPPVPPATYHWEEVRRKRSVGGYPWTHLNKPPFDEKTWVKYERQVYTVRRQSRRRYPIKVRLQLMVLMENKSNKNYISAVA</sequence>
<dbReference type="EMBL" id="GGMR01020037">
    <property type="protein sequence ID" value="MBY32656.1"/>
    <property type="molecule type" value="Transcribed_RNA"/>
</dbReference>